<proteinExistence type="predicted"/>
<dbReference type="InterPro" id="IPR011006">
    <property type="entry name" value="CheY-like_superfamily"/>
</dbReference>
<keyword evidence="2" id="KW-1185">Reference proteome</keyword>
<dbReference type="EMBL" id="CM001487">
    <property type="protein sequence ID" value="EIM56621.1"/>
    <property type="molecule type" value="Genomic_DNA"/>
</dbReference>
<accession>I5AS48</accession>
<reference evidence="1 2" key="2">
    <citation type="submission" date="2012-02" db="EMBL/GenBank/DDBJ databases">
        <title>Improved High-Quality Draft sequence of Eubacterium cellulosolvens 6.</title>
        <authorList>
            <consortium name="US DOE Joint Genome Institute"/>
            <person name="Lucas S."/>
            <person name="Han J."/>
            <person name="Lapidus A."/>
            <person name="Cheng J.-F."/>
            <person name="Goodwin L."/>
            <person name="Pitluck S."/>
            <person name="Peters L."/>
            <person name="Mikhailova N."/>
            <person name="Gu W."/>
            <person name="Detter J.C."/>
            <person name="Han C."/>
            <person name="Tapia R."/>
            <person name="Land M."/>
            <person name="Hauser L."/>
            <person name="Kyrpides N."/>
            <person name="Ivanova N."/>
            <person name="Pagani I."/>
            <person name="Johnson E."/>
            <person name="Mukhopadhyay B."/>
            <person name="Anderson I."/>
            <person name="Woyke T."/>
        </authorList>
    </citation>
    <scope>NUCLEOTIDE SEQUENCE [LARGE SCALE GENOMIC DNA]</scope>
    <source>
        <strain evidence="1 2">6</strain>
    </source>
</reference>
<dbReference type="Gene3D" id="3.40.50.2300">
    <property type="match status" value="1"/>
</dbReference>
<name>I5AS48_EUBC6</name>
<reference evidence="1 2" key="1">
    <citation type="submission" date="2010-08" db="EMBL/GenBank/DDBJ databases">
        <authorList>
            <consortium name="US DOE Joint Genome Institute (JGI-PGF)"/>
            <person name="Lucas S."/>
            <person name="Copeland A."/>
            <person name="Lapidus A."/>
            <person name="Cheng J.-F."/>
            <person name="Bruce D."/>
            <person name="Goodwin L."/>
            <person name="Pitluck S."/>
            <person name="Land M.L."/>
            <person name="Hauser L."/>
            <person name="Chang Y.-J."/>
            <person name="Anderson I.J."/>
            <person name="Johnson E."/>
            <person name="Mulhopadhyay B."/>
            <person name="Kyrpides N."/>
            <person name="Woyke T.J."/>
        </authorList>
    </citation>
    <scope>NUCLEOTIDE SEQUENCE [LARGE SCALE GENOMIC DNA]</scope>
    <source>
        <strain evidence="1 2">6</strain>
    </source>
</reference>
<protein>
    <submittedName>
        <fullName evidence="1">Uncharacterized protein</fullName>
    </submittedName>
</protein>
<dbReference type="eggNOG" id="COG0784">
    <property type="taxonomic scope" value="Bacteria"/>
</dbReference>
<evidence type="ECO:0000313" key="1">
    <source>
        <dbReference type="EMBL" id="EIM56621.1"/>
    </source>
</evidence>
<dbReference type="Proteomes" id="UP000005753">
    <property type="component" value="Chromosome"/>
</dbReference>
<dbReference type="STRING" id="633697.EubceDRAFT1_0787"/>
<dbReference type="OrthoDB" id="8478724at2"/>
<evidence type="ECO:0000313" key="2">
    <source>
        <dbReference type="Proteomes" id="UP000005753"/>
    </source>
</evidence>
<sequence>MKCYNILLVEDTDEDAKNCTDSVEIMNDENSDISITVDVTKTVDEAIEKLKLNNYHGAIIDIKIDDGTDKSGNDVIKDIISTYRLPVAVMTATPGFKADEETCIPVYIKGETKYKEIINELIEIDNTGLFDVLGGKGIIEKKMVSVFWNNIYPQLDIWRKYNTEGVDTESILLRYILAHLLEGLSEDGPAYCTEETYISLKGMEKRLHTGDIFLRKDDCESFILLSPPCDLALHDGKPKTETLMLCAIEVMPTGLGKGKLTEIIKNKNEFYHWLPDNSLFTGGIINFRRVVTISTEKFFDVYEGQGIKVQDTFVKNIMNRFSAYYARQGQPDFLFDKEIEKRKSSN</sequence>
<dbReference type="SUPFAM" id="SSF52172">
    <property type="entry name" value="CheY-like"/>
    <property type="match status" value="1"/>
</dbReference>
<dbReference type="AlphaFoldDB" id="I5AS48"/>
<dbReference type="HOGENOM" id="CLU_059872_0_0_9"/>
<organism evidence="1 2">
    <name type="scientific">Eubacterium cellulosolvens (strain ATCC 43171 / JCM 9499 / 6)</name>
    <name type="common">Cillobacterium cellulosolvens</name>
    <dbReference type="NCBI Taxonomy" id="633697"/>
    <lineage>
        <taxon>Bacteria</taxon>
        <taxon>Bacillati</taxon>
        <taxon>Bacillota</taxon>
        <taxon>Clostridia</taxon>
        <taxon>Eubacteriales</taxon>
        <taxon>Eubacteriaceae</taxon>
        <taxon>Eubacterium</taxon>
    </lineage>
</organism>
<gene>
    <name evidence="1" type="ORF">EubceDRAFT1_0787</name>
</gene>